<dbReference type="InterPro" id="IPR008927">
    <property type="entry name" value="6-PGluconate_DH-like_C_sf"/>
</dbReference>
<evidence type="ECO:0000313" key="10">
    <source>
        <dbReference type="EMBL" id="MDT0632248.1"/>
    </source>
</evidence>
<comment type="pathway">
    <text evidence="1">Lipid metabolism; fatty acid beta-oxidation.</text>
</comment>
<gene>
    <name evidence="10" type="ORF">RM540_10870</name>
</gene>
<dbReference type="Proteomes" id="UP001267426">
    <property type="component" value="Unassembled WGS sequence"/>
</dbReference>
<dbReference type="Pfam" id="PF00378">
    <property type="entry name" value="ECH_1"/>
    <property type="match status" value="1"/>
</dbReference>
<evidence type="ECO:0000256" key="3">
    <source>
        <dbReference type="ARBA" id="ARBA00022963"/>
    </source>
</evidence>
<dbReference type="InterPro" id="IPR036291">
    <property type="entry name" value="NAD(P)-bd_dom_sf"/>
</dbReference>
<dbReference type="Pfam" id="PF02737">
    <property type="entry name" value="3HCDH_N"/>
    <property type="match status" value="1"/>
</dbReference>
<keyword evidence="4" id="KW-0560">Oxidoreductase</keyword>
<evidence type="ECO:0000259" key="9">
    <source>
        <dbReference type="Pfam" id="PF02737"/>
    </source>
</evidence>
<keyword evidence="11" id="KW-1185">Reference proteome</keyword>
<evidence type="ECO:0000256" key="7">
    <source>
        <dbReference type="ARBA" id="ARBA00049556"/>
    </source>
</evidence>
<dbReference type="PANTHER" id="PTHR48075:SF7">
    <property type="entry name" value="3-HYDROXYACYL-COA DEHYDROGENASE-RELATED"/>
    <property type="match status" value="1"/>
</dbReference>
<evidence type="ECO:0000256" key="1">
    <source>
        <dbReference type="ARBA" id="ARBA00005005"/>
    </source>
</evidence>
<protein>
    <submittedName>
        <fullName evidence="10">3-hydroxyacyl-CoA dehydrogenase/enoyl-CoA hydratase family protein</fullName>
    </submittedName>
</protein>
<dbReference type="SUPFAM" id="SSF51735">
    <property type="entry name" value="NAD(P)-binding Rossmann-fold domains"/>
    <property type="match status" value="1"/>
</dbReference>
<evidence type="ECO:0000256" key="6">
    <source>
        <dbReference type="ARBA" id="ARBA00023098"/>
    </source>
</evidence>
<dbReference type="InterPro" id="IPR001753">
    <property type="entry name" value="Enoyl-CoA_hydra/iso"/>
</dbReference>
<keyword evidence="5" id="KW-0520">NAD</keyword>
<reference evidence="10 11" key="1">
    <citation type="submission" date="2023-09" db="EMBL/GenBank/DDBJ databases">
        <authorList>
            <person name="Rey-Velasco X."/>
        </authorList>
    </citation>
    <scope>NUCLEOTIDE SEQUENCE [LARGE SCALE GENOMIC DNA]</scope>
    <source>
        <strain evidence="10 11">F394</strain>
    </source>
</reference>
<dbReference type="InterPro" id="IPR006176">
    <property type="entry name" value="3-OHacyl-CoA_DH_NAD-bd"/>
</dbReference>
<dbReference type="RefSeq" id="WP_311663972.1">
    <property type="nucleotide sequence ID" value="NZ_JAVRHT010000024.1"/>
</dbReference>
<name>A0ABU3BSH0_9BACT</name>
<dbReference type="EMBL" id="JAVRHT010000024">
    <property type="protein sequence ID" value="MDT0632248.1"/>
    <property type="molecule type" value="Genomic_DNA"/>
</dbReference>
<organism evidence="10 11">
    <name type="scientific">Rubrivirga litoralis</name>
    <dbReference type="NCBI Taxonomy" id="3075598"/>
    <lineage>
        <taxon>Bacteria</taxon>
        <taxon>Pseudomonadati</taxon>
        <taxon>Rhodothermota</taxon>
        <taxon>Rhodothermia</taxon>
        <taxon>Rhodothermales</taxon>
        <taxon>Rubricoccaceae</taxon>
        <taxon>Rubrivirga</taxon>
    </lineage>
</organism>
<proteinExistence type="predicted"/>
<evidence type="ECO:0000256" key="2">
    <source>
        <dbReference type="ARBA" id="ARBA00022832"/>
    </source>
</evidence>
<feature type="domain" description="3-hydroxyacyl-CoA dehydrogenase C-terminal" evidence="8">
    <location>
        <begin position="218"/>
        <end position="317"/>
    </location>
</feature>
<sequence length="809" mass="88334">METPTLTQNGSRESAAETPAWAYAPFRTAAVLGAGVMGSQIAAHLANAGLEVLLLDVTPESIGREGGKNSLVEGAFKAATKMKPAPFMSADAQKRVTLGNFDDDFDRIGEADWIIEVVVERMDVKKEVMERIEKAASDTAVISSNTSGLPIAEIAEGRGGDFKRRFLGTHFFNPPRYLKLFEVIPTEDTDPEVVNRVTAFARVHLGKGIVVAKDTPNFIGNRIGTYAMLGAVEQFESGDYSIEEIDALTGTLIGHAKSATFRTADVVGLDTLRHVTANLYDAIPDDESRERFSVPDVLQRLVDLKYLGSKSKAGFYKKEGKTIKSFDVGSGEYVDPKEVGFDVSTFKKAGGLPARLRALWDDDGRAGRFFRETTLDLIGYSARRTPEISDSPANTDRALQWGFGWQMGPFQVWDALGIDAVRDALREGGVEVPGWVADVPSEGFYRDTESGIPQVWTPGSGQYKDDPRPADEWGLTYIKEDENNTLWQNDDAALLDVGDGVALFEFRSKSNSLGQEVISGLEEAIQKVEDDRNLRGMIIGNEGSNFSVGANLGEVAMALAMGETSDLGPFIEAFQKAVFRIRYAAKPVVVAAHQRVLGGGCEMTMACPHPVLAAETYIGLVELGVGLIPAGGGTTMMTARAAELAHDGDRPSEVQAFLRQHFEQIAMAKVAESAFQAREMHFVDDKATIVMNDARRFHVAKQEVVRLSEEGYLPPPVRSHIPVLGAPGRAQFDVALRQFVEGNYISEYDSHLAGRLAWVMTGGDLSAPAEVHEDYLLELEREVFLSLLGEEKTQARIQSILTTNKPLRN</sequence>
<evidence type="ECO:0000259" key="8">
    <source>
        <dbReference type="Pfam" id="PF00725"/>
    </source>
</evidence>
<evidence type="ECO:0000256" key="4">
    <source>
        <dbReference type="ARBA" id="ARBA00023002"/>
    </source>
</evidence>
<dbReference type="Gene3D" id="1.10.1040.50">
    <property type="match status" value="1"/>
</dbReference>
<keyword evidence="6" id="KW-0443">Lipid metabolism</keyword>
<comment type="caution">
    <text evidence="10">The sequence shown here is derived from an EMBL/GenBank/DDBJ whole genome shotgun (WGS) entry which is preliminary data.</text>
</comment>
<dbReference type="PANTHER" id="PTHR48075">
    <property type="entry name" value="3-HYDROXYACYL-COA DEHYDROGENASE FAMILY PROTEIN"/>
    <property type="match status" value="1"/>
</dbReference>
<dbReference type="SUPFAM" id="SSF48179">
    <property type="entry name" value="6-phosphogluconate dehydrogenase C-terminal domain-like"/>
    <property type="match status" value="2"/>
</dbReference>
<evidence type="ECO:0000256" key="5">
    <source>
        <dbReference type="ARBA" id="ARBA00023027"/>
    </source>
</evidence>
<dbReference type="InterPro" id="IPR006108">
    <property type="entry name" value="3HC_DH_C"/>
</dbReference>
<keyword evidence="3" id="KW-0442">Lipid degradation</keyword>
<comment type="catalytic activity">
    <reaction evidence="7">
        <text>a (3S)-3-hydroxyacyl-CoA + NAD(+) = a 3-oxoacyl-CoA + NADH + H(+)</text>
        <dbReference type="Rhea" id="RHEA:22432"/>
        <dbReference type="ChEBI" id="CHEBI:15378"/>
        <dbReference type="ChEBI" id="CHEBI:57318"/>
        <dbReference type="ChEBI" id="CHEBI:57540"/>
        <dbReference type="ChEBI" id="CHEBI:57945"/>
        <dbReference type="ChEBI" id="CHEBI:90726"/>
        <dbReference type="EC" id="1.1.1.35"/>
    </reaction>
</comment>
<keyword evidence="2" id="KW-0276">Fatty acid metabolism</keyword>
<dbReference type="Gene3D" id="3.90.226.10">
    <property type="entry name" value="2-enoyl-CoA Hydratase, Chain A, domain 1"/>
    <property type="match status" value="1"/>
</dbReference>
<dbReference type="SUPFAM" id="SSF52096">
    <property type="entry name" value="ClpP/crotonase"/>
    <property type="match status" value="1"/>
</dbReference>
<evidence type="ECO:0000313" key="11">
    <source>
        <dbReference type="Proteomes" id="UP001267426"/>
    </source>
</evidence>
<feature type="domain" description="3-hydroxyacyl-CoA dehydrogenase NAD binding" evidence="9">
    <location>
        <begin position="29"/>
        <end position="215"/>
    </location>
</feature>
<dbReference type="InterPro" id="IPR029045">
    <property type="entry name" value="ClpP/crotonase-like_dom_sf"/>
</dbReference>
<dbReference type="Pfam" id="PF00725">
    <property type="entry name" value="3HCDH"/>
    <property type="match status" value="1"/>
</dbReference>
<accession>A0ABU3BSH0</accession>
<dbReference type="CDD" id="cd06558">
    <property type="entry name" value="crotonase-like"/>
    <property type="match status" value="1"/>
</dbReference>
<dbReference type="Gene3D" id="3.40.50.720">
    <property type="entry name" value="NAD(P)-binding Rossmann-like Domain"/>
    <property type="match status" value="1"/>
</dbReference>